<accession>A0AAV4QG29</accession>
<keyword evidence="2" id="KW-1185">Reference proteome</keyword>
<dbReference type="Proteomes" id="UP001054945">
    <property type="component" value="Unassembled WGS sequence"/>
</dbReference>
<evidence type="ECO:0000313" key="2">
    <source>
        <dbReference type="Proteomes" id="UP001054945"/>
    </source>
</evidence>
<reference evidence="1 2" key="1">
    <citation type="submission" date="2021-06" db="EMBL/GenBank/DDBJ databases">
        <title>Caerostris extrusa draft genome.</title>
        <authorList>
            <person name="Kono N."/>
            <person name="Arakawa K."/>
        </authorList>
    </citation>
    <scope>NUCLEOTIDE SEQUENCE [LARGE SCALE GENOMIC DNA]</scope>
</reference>
<gene>
    <name evidence="1" type="ORF">CEXT_631621</name>
</gene>
<organism evidence="1 2">
    <name type="scientific">Caerostris extrusa</name>
    <name type="common">Bark spider</name>
    <name type="synonym">Caerostris bankana</name>
    <dbReference type="NCBI Taxonomy" id="172846"/>
    <lineage>
        <taxon>Eukaryota</taxon>
        <taxon>Metazoa</taxon>
        <taxon>Ecdysozoa</taxon>
        <taxon>Arthropoda</taxon>
        <taxon>Chelicerata</taxon>
        <taxon>Arachnida</taxon>
        <taxon>Araneae</taxon>
        <taxon>Araneomorphae</taxon>
        <taxon>Entelegynae</taxon>
        <taxon>Araneoidea</taxon>
        <taxon>Araneidae</taxon>
        <taxon>Caerostris</taxon>
    </lineage>
</organism>
<sequence>MVFAKLKLKRVDDSSEVETLFNSGDILFRGPFISGGKQTVFPLDCCPKWRSQRNSAISFETQINFIDTTQFSTRYLGRYILTSAD</sequence>
<name>A0AAV4QG29_CAEEX</name>
<comment type="caution">
    <text evidence="1">The sequence shown here is derived from an EMBL/GenBank/DDBJ whole genome shotgun (WGS) entry which is preliminary data.</text>
</comment>
<evidence type="ECO:0000313" key="1">
    <source>
        <dbReference type="EMBL" id="GIY07202.1"/>
    </source>
</evidence>
<protein>
    <submittedName>
        <fullName evidence="1">Uncharacterized protein</fullName>
    </submittedName>
</protein>
<dbReference type="EMBL" id="BPLR01006067">
    <property type="protein sequence ID" value="GIY07202.1"/>
    <property type="molecule type" value="Genomic_DNA"/>
</dbReference>
<proteinExistence type="predicted"/>
<dbReference type="AlphaFoldDB" id="A0AAV4QG29"/>